<dbReference type="EMBL" id="JACHMI010000002">
    <property type="protein sequence ID" value="MBB6557214.1"/>
    <property type="molecule type" value="Genomic_DNA"/>
</dbReference>
<sequence>MEPGPGSELAIPSQVVEPDTIALEGVLLSPDEPNALVREGVMVCPYPDCGTADHIVELDVATRTNQLRIVAPGEVTAGTGDGTYETDGYECEVCCRRVSLPDGYEIVSWD</sequence>
<evidence type="ECO:0000313" key="2">
    <source>
        <dbReference type="Proteomes" id="UP000565579"/>
    </source>
</evidence>
<gene>
    <name evidence="1" type="ORF">HD593_012104</name>
</gene>
<proteinExistence type="predicted"/>
<comment type="caution">
    <text evidence="1">The sequence shown here is derived from an EMBL/GenBank/DDBJ whole genome shotgun (WGS) entry which is preliminary data.</text>
</comment>
<organism evidence="1 2">
    <name type="scientific">Nonomuraea rubra</name>
    <dbReference type="NCBI Taxonomy" id="46180"/>
    <lineage>
        <taxon>Bacteria</taxon>
        <taxon>Bacillati</taxon>
        <taxon>Actinomycetota</taxon>
        <taxon>Actinomycetes</taxon>
        <taxon>Streptosporangiales</taxon>
        <taxon>Streptosporangiaceae</taxon>
        <taxon>Nonomuraea</taxon>
    </lineage>
</organism>
<protein>
    <submittedName>
        <fullName evidence="1">Uncharacterized protein</fullName>
    </submittedName>
</protein>
<reference evidence="1 2" key="1">
    <citation type="submission" date="2020-08" db="EMBL/GenBank/DDBJ databases">
        <title>Sequencing the genomes of 1000 actinobacteria strains.</title>
        <authorList>
            <person name="Klenk H.-P."/>
        </authorList>
    </citation>
    <scope>NUCLEOTIDE SEQUENCE [LARGE SCALE GENOMIC DNA]</scope>
    <source>
        <strain evidence="1 2">DSM 43768</strain>
    </source>
</reference>
<dbReference type="RefSeq" id="WP_185112801.1">
    <property type="nucleotide sequence ID" value="NZ_BAAAXY010000038.1"/>
</dbReference>
<name>A0A7X0P8I2_9ACTN</name>
<dbReference type="Proteomes" id="UP000565579">
    <property type="component" value="Unassembled WGS sequence"/>
</dbReference>
<accession>A0A7X0P8I2</accession>
<dbReference type="AlphaFoldDB" id="A0A7X0P8I2"/>
<evidence type="ECO:0000313" key="1">
    <source>
        <dbReference type="EMBL" id="MBB6557214.1"/>
    </source>
</evidence>
<keyword evidence="2" id="KW-1185">Reference proteome</keyword>